<dbReference type="Pfam" id="PF13589">
    <property type="entry name" value="HATPase_c_3"/>
    <property type="match status" value="1"/>
</dbReference>
<keyword evidence="2" id="KW-0067">ATP-binding</keyword>
<proteinExistence type="predicted"/>
<dbReference type="EMBL" id="JBFDTB010000001">
    <property type="protein sequence ID" value="MEW3464646.1"/>
    <property type="molecule type" value="Genomic_DNA"/>
</dbReference>
<evidence type="ECO:0000313" key="2">
    <source>
        <dbReference type="EMBL" id="MEW3464646.1"/>
    </source>
</evidence>
<feature type="coiled-coil region" evidence="1">
    <location>
        <begin position="396"/>
        <end position="461"/>
    </location>
</feature>
<keyword evidence="2" id="KW-0547">Nucleotide-binding</keyword>
<dbReference type="GO" id="GO:0005524">
    <property type="term" value="F:ATP binding"/>
    <property type="evidence" value="ECO:0007669"/>
    <property type="project" value="UniProtKB-KW"/>
</dbReference>
<evidence type="ECO:0000256" key="1">
    <source>
        <dbReference type="SAM" id="Coils"/>
    </source>
</evidence>
<dbReference type="RefSeq" id="WP_196043716.1">
    <property type="nucleotide sequence ID" value="NZ_JBFDTA010000001.1"/>
</dbReference>
<sequence>MKKLQYTIEDKAIAELFGRQNFTTKESAIFELVKNAYDSGSPSCLIEITDTKILISDRGKGMDDEDISINWMHVGRSNKGYKDDESDRVLAGSKGVGRFAIARLGGYSKVKTKKEKSQSILWKTDWENTELEEIEDLPNTGTSIEINDLREQWRTKDVKLLLDFLERAYCDSVMKISVKFDQEDYSVLPILGNLELGKNYVTKIIISYNSQTFTLTTSIISDEFEDEVRDMTSTDIKYFKNEKDMSKVFEKQIKKGDVTLEMLKELGNFDAEFYFSLDLVTKDNKKRFSYKHGTLSERVNTGVILYRNAFSISSLEGKKDWLGLSARARKSPAAATHNSGSWRVRANQFSGRVNIDKLENKKLEDLSNRQGLDENNYYETFIKIIDVGISTFERYRQNIIREINSFNKEKEDEEKERKKYEEIKKFLKKPQSVKKLPPKSIENLASEIVGIQQEIKTAAQATKETEEKFRYEARILNVLATQGLKASGIAHELHTDRTDLDKGYSMVIDTLKRLGMWEELSNESNTKIASRNVPDILKRLDKTNQKLKQFLDVMLGRIEKNSFQKTIISINKAFEDVCESWKADYASLEINVVGNEIGNENYSLAEDVFNVIFDNLILNSIQCNPTIEKLIINISYTIQRDTIIFDYRDNGIGLTGIYKEDPLLTLEVHESSREEGHGLGMWIINNSLHYIDGRVTKIYNDNGYRINFVLKGVEIGDETD</sequence>
<evidence type="ECO:0000313" key="3">
    <source>
        <dbReference type="Proteomes" id="UP001554047"/>
    </source>
</evidence>
<name>A0ABV3M877_9ENTE</name>
<keyword evidence="1" id="KW-0175">Coiled coil</keyword>
<organism evidence="2 3">
    <name type="scientific">Enterococcus entomosocium</name>
    <dbReference type="NCBI Taxonomy" id="3034352"/>
    <lineage>
        <taxon>Bacteria</taxon>
        <taxon>Bacillati</taxon>
        <taxon>Bacillota</taxon>
        <taxon>Bacilli</taxon>
        <taxon>Lactobacillales</taxon>
        <taxon>Enterococcaceae</taxon>
        <taxon>Enterococcus</taxon>
    </lineage>
</organism>
<protein>
    <submittedName>
        <fullName evidence="2">ATP-binding protein</fullName>
    </submittedName>
</protein>
<keyword evidence="3" id="KW-1185">Reference proteome</keyword>
<dbReference type="Proteomes" id="UP001554047">
    <property type="component" value="Unassembled WGS sequence"/>
</dbReference>
<dbReference type="SUPFAM" id="SSF55874">
    <property type="entry name" value="ATPase domain of HSP90 chaperone/DNA topoisomerase II/histidine kinase"/>
    <property type="match status" value="2"/>
</dbReference>
<dbReference type="Gene3D" id="3.30.565.10">
    <property type="entry name" value="Histidine kinase-like ATPase, C-terminal domain"/>
    <property type="match status" value="2"/>
</dbReference>
<accession>A0ABV3M877</accession>
<dbReference type="InterPro" id="IPR036890">
    <property type="entry name" value="HATPase_C_sf"/>
</dbReference>
<gene>
    <name evidence="2" type="ORF">AB1I55_00860</name>
</gene>
<reference evidence="2 3" key="1">
    <citation type="submission" date="2024-05" db="EMBL/GenBank/DDBJ databases">
        <title>Human gut microbiome strain richness.</title>
        <authorList>
            <person name="Chen-Liaw A."/>
        </authorList>
    </citation>
    <scope>NUCLEOTIDE SEQUENCE [LARGE SCALE GENOMIC DNA]</scope>
    <source>
        <strain evidence="2 3">J1100102st1_G3_J1100102_180507</strain>
    </source>
</reference>
<comment type="caution">
    <text evidence="2">The sequence shown here is derived from an EMBL/GenBank/DDBJ whole genome shotgun (WGS) entry which is preliminary data.</text>
</comment>